<comment type="caution">
    <text evidence="2">The sequence shown here is derived from an EMBL/GenBank/DDBJ whole genome shotgun (WGS) entry which is preliminary data.</text>
</comment>
<dbReference type="GO" id="GO:0043130">
    <property type="term" value="F:ubiquitin binding"/>
    <property type="evidence" value="ECO:0007669"/>
    <property type="project" value="TreeGrafter"/>
</dbReference>
<evidence type="ECO:0000313" key="2">
    <source>
        <dbReference type="EMBL" id="KAG6408184.1"/>
    </source>
</evidence>
<protein>
    <recommendedName>
        <fullName evidence="1">Protein DA1-like domain-containing protein</fullName>
    </recommendedName>
</protein>
<dbReference type="InterPro" id="IPR022087">
    <property type="entry name" value="DA1-like_dom"/>
</dbReference>
<gene>
    <name evidence="2" type="ORF">SASPL_131188</name>
</gene>
<dbReference type="InterPro" id="IPR045218">
    <property type="entry name" value="DA1-like"/>
</dbReference>
<reference evidence="2" key="1">
    <citation type="submission" date="2018-01" db="EMBL/GenBank/DDBJ databases">
        <authorList>
            <person name="Mao J.F."/>
        </authorList>
    </citation>
    <scope>NUCLEOTIDE SEQUENCE</scope>
    <source>
        <strain evidence="2">Huo1</strain>
        <tissue evidence="2">Leaf</tissue>
    </source>
</reference>
<sequence length="189" mass="22142">MISRLEVPAALGLLWYNQRVFHLKMSVKRLMKQVEGLRRAMAMILLRFRVLICMLDHPMLHLIDLPESYLLLESFCLIIHFPSMYIPINAARLVEYRAHPLWHQKYCPSHEHDGTPRYYSAERMVPVDAIYLTLDDVRKLCLECQSSSIMDTDGTQIRGYRITDMSPEPYTLVQKYDVTAILILYGLPR</sequence>
<dbReference type="EMBL" id="PNBA02000011">
    <property type="protein sequence ID" value="KAG6408184.1"/>
    <property type="molecule type" value="Genomic_DNA"/>
</dbReference>
<organism evidence="2">
    <name type="scientific">Salvia splendens</name>
    <name type="common">Scarlet sage</name>
    <dbReference type="NCBI Taxonomy" id="180675"/>
    <lineage>
        <taxon>Eukaryota</taxon>
        <taxon>Viridiplantae</taxon>
        <taxon>Streptophyta</taxon>
        <taxon>Embryophyta</taxon>
        <taxon>Tracheophyta</taxon>
        <taxon>Spermatophyta</taxon>
        <taxon>Magnoliopsida</taxon>
        <taxon>eudicotyledons</taxon>
        <taxon>Gunneridae</taxon>
        <taxon>Pentapetalae</taxon>
        <taxon>asterids</taxon>
        <taxon>lamiids</taxon>
        <taxon>Lamiales</taxon>
        <taxon>Lamiaceae</taxon>
        <taxon>Nepetoideae</taxon>
        <taxon>Mentheae</taxon>
        <taxon>Salviinae</taxon>
        <taxon>Salvia</taxon>
        <taxon>Salvia subgen. Calosphace</taxon>
        <taxon>core Calosphace</taxon>
    </lineage>
</organism>
<dbReference type="PANTHER" id="PTHR24209">
    <property type="entry name" value="PROTEIN DA1-RELATED 2"/>
    <property type="match status" value="1"/>
</dbReference>
<feature type="domain" description="Protein DA1-like" evidence="1">
    <location>
        <begin position="136"/>
        <end position="189"/>
    </location>
</feature>
<proteinExistence type="predicted"/>
<dbReference type="AlphaFoldDB" id="A0A8X8X8L8"/>
<dbReference type="Proteomes" id="UP000298416">
    <property type="component" value="Unassembled WGS sequence"/>
</dbReference>
<dbReference type="Pfam" id="PF12315">
    <property type="entry name" value="DA1-like"/>
    <property type="match status" value="1"/>
</dbReference>
<keyword evidence="3" id="KW-1185">Reference proteome</keyword>
<evidence type="ECO:0000259" key="1">
    <source>
        <dbReference type="Pfam" id="PF12315"/>
    </source>
</evidence>
<name>A0A8X8X8L8_SALSN</name>
<accession>A0A8X8X8L8</accession>
<dbReference type="PANTHER" id="PTHR24209:SF37">
    <property type="entry name" value="LIM ZINC-BINDING DOMAIN-CONTAINING PROTEIN"/>
    <property type="match status" value="1"/>
</dbReference>
<reference evidence="2" key="2">
    <citation type="submission" date="2020-08" db="EMBL/GenBank/DDBJ databases">
        <title>Plant Genome Project.</title>
        <authorList>
            <person name="Zhang R.-G."/>
        </authorList>
    </citation>
    <scope>NUCLEOTIDE SEQUENCE</scope>
    <source>
        <strain evidence="2">Huo1</strain>
        <tissue evidence="2">Leaf</tissue>
    </source>
</reference>
<evidence type="ECO:0000313" key="3">
    <source>
        <dbReference type="Proteomes" id="UP000298416"/>
    </source>
</evidence>